<evidence type="ECO:0000313" key="2">
    <source>
        <dbReference type="Proteomes" id="UP001341840"/>
    </source>
</evidence>
<gene>
    <name evidence="1" type="ORF">PIB30_054946</name>
</gene>
<organism evidence="1 2">
    <name type="scientific">Stylosanthes scabra</name>
    <dbReference type="NCBI Taxonomy" id="79078"/>
    <lineage>
        <taxon>Eukaryota</taxon>
        <taxon>Viridiplantae</taxon>
        <taxon>Streptophyta</taxon>
        <taxon>Embryophyta</taxon>
        <taxon>Tracheophyta</taxon>
        <taxon>Spermatophyta</taxon>
        <taxon>Magnoliopsida</taxon>
        <taxon>eudicotyledons</taxon>
        <taxon>Gunneridae</taxon>
        <taxon>Pentapetalae</taxon>
        <taxon>rosids</taxon>
        <taxon>fabids</taxon>
        <taxon>Fabales</taxon>
        <taxon>Fabaceae</taxon>
        <taxon>Papilionoideae</taxon>
        <taxon>50 kb inversion clade</taxon>
        <taxon>dalbergioids sensu lato</taxon>
        <taxon>Dalbergieae</taxon>
        <taxon>Pterocarpus clade</taxon>
        <taxon>Stylosanthes</taxon>
    </lineage>
</organism>
<dbReference type="EMBL" id="JASCZI010272284">
    <property type="protein sequence ID" value="MED6221467.1"/>
    <property type="molecule type" value="Genomic_DNA"/>
</dbReference>
<keyword evidence="2" id="KW-1185">Reference proteome</keyword>
<reference evidence="1 2" key="1">
    <citation type="journal article" date="2023" name="Plants (Basel)">
        <title>Bridging the Gap: Combining Genomics and Transcriptomics Approaches to Understand Stylosanthes scabra, an Orphan Legume from the Brazilian Caatinga.</title>
        <authorList>
            <person name="Ferreira-Neto J.R.C."/>
            <person name="da Silva M.D."/>
            <person name="Binneck E."/>
            <person name="de Melo N.F."/>
            <person name="da Silva R.H."/>
            <person name="de Melo A.L.T.M."/>
            <person name="Pandolfi V."/>
            <person name="Bustamante F.O."/>
            <person name="Brasileiro-Vidal A.C."/>
            <person name="Benko-Iseppon A.M."/>
        </authorList>
    </citation>
    <scope>NUCLEOTIDE SEQUENCE [LARGE SCALE GENOMIC DNA]</scope>
    <source>
        <tissue evidence="1">Leaves</tissue>
    </source>
</reference>
<accession>A0ABU6ZHL5</accession>
<proteinExistence type="predicted"/>
<evidence type="ECO:0000313" key="1">
    <source>
        <dbReference type="EMBL" id="MED6221467.1"/>
    </source>
</evidence>
<sequence length="113" mass="13005">MNGLGQLSESMREEQSFITNHAIENWMPYSQILDSKQASIEVARAKVTGRAAERARTRAAAQEAAHVAAEREPTSFNEVRFNSKQSYEKSKVVFERQILNERIIHFDKDDFMK</sequence>
<comment type="caution">
    <text evidence="1">The sequence shown here is derived from an EMBL/GenBank/DDBJ whole genome shotgun (WGS) entry which is preliminary data.</text>
</comment>
<protein>
    <submittedName>
        <fullName evidence="1">Uncharacterized protein</fullName>
    </submittedName>
</protein>
<name>A0ABU6ZHL5_9FABA</name>
<dbReference type="Proteomes" id="UP001341840">
    <property type="component" value="Unassembled WGS sequence"/>
</dbReference>